<organism evidence="2 3">
    <name type="scientific">Aspergillus kawachii</name>
    <name type="common">White koji mold</name>
    <name type="synonym">Aspergillus awamori var. kawachi</name>
    <dbReference type="NCBI Taxonomy" id="1069201"/>
    <lineage>
        <taxon>Eukaryota</taxon>
        <taxon>Fungi</taxon>
        <taxon>Dikarya</taxon>
        <taxon>Ascomycota</taxon>
        <taxon>Pezizomycotina</taxon>
        <taxon>Eurotiomycetes</taxon>
        <taxon>Eurotiomycetidae</taxon>
        <taxon>Eurotiales</taxon>
        <taxon>Aspergillaceae</taxon>
        <taxon>Aspergillus</taxon>
        <taxon>Aspergillus subgen. Circumdati</taxon>
    </lineage>
</organism>
<accession>A0A7R7WBK6</accession>
<dbReference type="Proteomes" id="UP000661280">
    <property type="component" value="Chromosome 5"/>
</dbReference>
<dbReference type="RefSeq" id="XP_041543676.1">
    <property type="nucleotide sequence ID" value="XM_041690052.1"/>
</dbReference>
<gene>
    <name evidence="2" type="ORF">AKAW2_50255S</name>
</gene>
<dbReference type="KEGG" id="aluc:AKAW2_50255S"/>
<reference evidence="2" key="1">
    <citation type="submission" date="2021-01" db="EMBL/GenBank/DDBJ databases">
        <authorList>
            <consortium name="Aspergillus luchuensis mut. kawachii IFO 4304 genome sequencing consortium"/>
            <person name="Kazuki M."/>
            <person name="Futagami T."/>
        </authorList>
    </citation>
    <scope>NUCLEOTIDE SEQUENCE</scope>
    <source>
        <strain evidence="2">IFO 4308</strain>
    </source>
</reference>
<dbReference type="AlphaFoldDB" id="A0A7R7WBK6"/>
<reference evidence="2" key="2">
    <citation type="submission" date="2021-02" db="EMBL/GenBank/DDBJ databases">
        <title>Aspergillus luchuensis mut. kawachii IFO 4304 genome sequence.</title>
        <authorList>
            <person name="Mori K."/>
            <person name="Kadooka C."/>
            <person name="Goto M."/>
            <person name="Futagami T."/>
        </authorList>
    </citation>
    <scope>NUCLEOTIDE SEQUENCE</scope>
    <source>
        <strain evidence="2">IFO 4308</strain>
    </source>
</reference>
<feature type="compositionally biased region" description="Basic and acidic residues" evidence="1">
    <location>
        <begin position="13"/>
        <end position="25"/>
    </location>
</feature>
<evidence type="ECO:0000256" key="1">
    <source>
        <dbReference type="SAM" id="MobiDB-lite"/>
    </source>
</evidence>
<evidence type="ECO:0000313" key="2">
    <source>
        <dbReference type="EMBL" id="BCR99913.1"/>
    </source>
</evidence>
<proteinExistence type="predicted"/>
<dbReference type="GeneID" id="64961235"/>
<keyword evidence="3" id="KW-1185">Reference proteome</keyword>
<dbReference type="EMBL" id="AP024429">
    <property type="protein sequence ID" value="BCR99913.1"/>
    <property type="molecule type" value="Genomic_DNA"/>
</dbReference>
<sequence>MTSGTRKRNNTGADREAYSPRKKQFDNNNELQVMSGRFLLRDHPQTNMYRITLLPWKSLRKLETYVRMAGYHSQPACVLGHSAADVIRKLGLGVFPVAFVTMRSARSALLGMAGVQSMIALIRLNSKLEQ</sequence>
<protein>
    <submittedName>
        <fullName evidence="2">Uncharacterized protein</fullName>
    </submittedName>
</protein>
<feature type="region of interest" description="Disordered" evidence="1">
    <location>
        <begin position="1"/>
        <end position="26"/>
    </location>
</feature>
<evidence type="ECO:0000313" key="3">
    <source>
        <dbReference type="Proteomes" id="UP000661280"/>
    </source>
</evidence>
<name>A0A7R7WBK6_ASPKA</name>